<proteinExistence type="predicted"/>
<gene>
    <name evidence="1" type="ORF">CEV34_2905</name>
</gene>
<evidence type="ECO:0000313" key="1">
    <source>
        <dbReference type="EMBL" id="OYR25276.1"/>
    </source>
</evidence>
<name>A0A256GEE3_9HYPH</name>
<dbReference type="AlphaFoldDB" id="A0A256GEE3"/>
<dbReference type="Proteomes" id="UP000216188">
    <property type="component" value="Unassembled WGS sequence"/>
</dbReference>
<protein>
    <submittedName>
        <fullName evidence="1">Uncharacterized protein</fullName>
    </submittedName>
</protein>
<dbReference type="EMBL" id="NNRM01000022">
    <property type="protein sequence ID" value="OYR25276.1"/>
    <property type="molecule type" value="Genomic_DNA"/>
</dbReference>
<keyword evidence="2" id="KW-1185">Reference proteome</keyword>
<accession>A0A256GEE3</accession>
<reference evidence="1 2" key="1">
    <citation type="submission" date="2017-07" db="EMBL/GenBank/DDBJ databases">
        <title>Phylogenetic study on the rhizospheric bacterium Ochrobactrum sp. A44.</title>
        <authorList>
            <person name="Krzyzanowska D.M."/>
            <person name="Ossowicki A."/>
            <person name="Rajewska M."/>
            <person name="Maciag T."/>
            <person name="Kaczynski Z."/>
            <person name="Czerwicka M."/>
            <person name="Jafra S."/>
        </authorList>
    </citation>
    <scope>NUCLEOTIDE SEQUENCE [LARGE SCALE GENOMIC DNA]</scope>
    <source>
        <strain evidence="1 2">CCUG 30717</strain>
    </source>
</reference>
<evidence type="ECO:0000313" key="2">
    <source>
        <dbReference type="Proteomes" id="UP000216188"/>
    </source>
</evidence>
<sequence length="39" mass="4563">MVFAISTFARRLHQRDANVEIRPLAGHFEPYNHLSAKLR</sequence>
<organism evidence="1 2">
    <name type="scientific">Brucella pseudogrignonensis</name>
    <dbReference type="NCBI Taxonomy" id="419475"/>
    <lineage>
        <taxon>Bacteria</taxon>
        <taxon>Pseudomonadati</taxon>
        <taxon>Pseudomonadota</taxon>
        <taxon>Alphaproteobacteria</taxon>
        <taxon>Hyphomicrobiales</taxon>
        <taxon>Brucellaceae</taxon>
        <taxon>Brucella/Ochrobactrum group</taxon>
        <taxon>Brucella</taxon>
    </lineage>
</organism>
<comment type="caution">
    <text evidence="1">The sequence shown here is derived from an EMBL/GenBank/DDBJ whole genome shotgun (WGS) entry which is preliminary data.</text>
</comment>